<evidence type="ECO:0000313" key="2">
    <source>
        <dbReference type="Proteomes" id="UP000217935"/>
    </source>
</evidence>
<evidence type="ECO:0000313" key="1">
    <source>
        <dbReference type="EMBL" id="ATG48476.1"/>
    </source>
</evidence>
<gene>
    <name evidence="1" type="ORF">CEW89_13420</name>
</gene>
<dbReference type="RefSeq" id="WP_066703128.1">
    <property type="nucleotide sequence ID" value="NZ_CP022196.1"/>
</dbReference>
<proteinExistence type="predicted"/>
<dbReference type="Proteomes" id="UP000217935">
    <property type="component" value="Chromosome"/>
</dbReference>
<protein>
    <submittedName>
        <fullName evidence="1">Uncharacterized protein</fullName>
    </submittedName>
</protein>
<dbReference type="EMBL" id="CP022196">
    <property type="protein sequence ID" value="ATG48476.1"/>
    <property type="molecule type" value="Genomic_DNA"/>
</dbReference>
<name>A0A291GEN0_9RHOB</name>
<reference evidence="1 2" key="1">
    <citation type="submission" date="2017-06" db="EMBL/GenBank/DDBJ databases">
        <title>Celeribacter sp. TSPH2 complete genome sequence.</title>
        <authorList>
            <person name="Woo J.-H."/>
            <person name="Kim H.-S."/>
        </authorList>
    </citation>
    <scope>NUCLEOTIDE SEQUENCE [LARGE SCALE GENOMIC DNA]</scope>
    <source>
        <strain evidence="1 2">TSPH2</strain>
    </source>
</reference>
<keyword evidence="2" id="KW-1185">Reference proteome</keyword>
<dbReference type="KEGG" id="ceh:CEW89_13420"/>
<organism evidence="1 2">
    <name type="scientific">Celeribacter ethanolicus</name>
    <dbReference type="NCBI Taxonomy" id="1758178"/>
    <lineage>
        <taxon>Bacteria</taxon>
        <taxon>Pseudomonadati</taxon>
        <taxon>Pseudomonadota</taxon>
        <taxon>Alphaproteobacteria</taxon>
        <taxon>Rhodobacterales</taxon>
        <taxon>Roseobacteraceae</taxon>
        <taxon>Celeribacter</taxon>
    </lineage>
</organism>
<accession>A0A291GEN0</accession>
<dbReference type="AlphaFoldDB" id="A0A291GEN0"/>
<sequence length="78" mass="9235">MKPRDPSVEEMTLLSERLDALEKELCFRIETASQGEQELRRLRAELREMRNSLSWRVTAPLRRLSKLGRKLLRARPDT</sequence>
<dbReference type="STRING" id="1758178.GCA_001550095_03964"/>